<dbReference type="PANTHER" id="PTHR43221">
    <property type="entry name" value="PROTEASE HTPX"/>
    <property type="match status" value="1"/>
</dbReference>
<dbReference type="EMBL" id="LSRC01000035">
    <property type="protein sequence ID" value="KXI16915.1"/>
    <property type="molecule type" value="Genomic_DNA"/>
</dbReference>
<proteinExistence type="inferred from homology"/>
<feature type="transmembrane region" description="Helical" evidence="11">
    <location>
        <begin position="197"/>
        <end position="226"/>
    </location>
</feature>
<dbReference type="InterPro" id="IPR001915">
    <property type="entry name" value="Peptidase_M48"/>
</dbReference>
<evidence type="ECO:0000256" key="7">
    <source>
        <dbReference type="ARBA" id="ARBA00022989"/>
    </source>
</evidence>
<gene>
    <name evidence="13" type="ORF">HMPREF3230_00836</name>
</gene>
<evidence type="ECO:0000256" key="11">
    <source>
        <dbReference type="SAM" id="Phobius"/>
    </source>
</evidence>
<evidence type="ECO:0000256" key="3">
    <source>
        <dbReference type="ARBA" id="ARBA00022692"/>
    </source>
</evidence>
<dbReference type="GO" id="GO:0004222">
    <property type="term" value="F:metalloendopeptidase activity"/>
    <property type="evidence" value="ECO:0007669"/>
    <property type="project" value="InterPro"/>
</dbReference>
<feature type="transmembrane region" description="Helical" evidence="11">
    <location>
        <begin position="42"/>
        <end position="61"/>
    </location>
</feature>
<protein>
    <submittedName>
        <fullName evidence="13">Peptidase, M48 family</fullName>
    </submittedName>
</protein>
<feature type="domain" description="Peptidase M48" evidence="12">
    <location>
        <begin position="82"/>
        <end position="313"/>
    </location>
</feature>
<dbReference type="AlphaFoldDB" id="A0A135Z5I1"/>
<reference evidence="13 14" key="1">
    <citation type="submission" date="2016-02" db="EMBL/GenBank/DDBJ databases">
        <authorList>
            <person name="Wen L."/>
            <person name="He K."/>
            <person name="Yang H."/>
        </authorList>
    </citation>
    <scope>NUCLEOTIDE SEQUENCE [LARGE SCALE GENOMIC DNA]</scope>
    <source>
        <strain evidence="13 14">CMW7778B</strain>
    </source>
</reference>
<keyword evidence="1" id="KW-1003">Cell membrane</keyword>
<comment type="caution">
    <text evidence="13">The sequence shown here is derived from an EMBL/GenBank/DDBJ whole genome shotgun (WGS) entry which is preliminary data.</text>
</comment>
<dbReference type="GO" id="GO:0006508">
    <property type="term" value="P:proteolysis"/>
    <property type="evidence" value="ECO:0007669"/>
    <property type="project" value="UniProtKB-KW"/>
</dbReference>
<dbReference type="Gene3D" id="3.30.2010.10">
    <property type="entry name" value="Metalloproteases ('zincins'), catalytic domain"/>
    <property type="match status" value="1"/>
</dbReference>
<keyword evidence="6 10" id="KW-0862">Zinc</keyword>
<dbReference type="PATRIC" id="fig|2702.101.peg.815"/>
<dbReference type="Pfam" id="PF01435">
    <property type="entry name" value="Peptidase_M48"/>
    <property type="match status" value="1"/>
</dbReference>
<dbReference type="GO" id="GO:0046872">
    <property type="term" value="F:metal ion binding"/>
    <property type="evidence" value="ECO:0007669"/>
    <property type="project" value="UniProtKB-KW"/>
</dbReference>
<keyword evidence="7 11" id="KW-1133">Transmembrane helix</keyword>
<feature type="transmembrane region" description="Helical" evidence="11">
    <location>
        <begin position="20"/>
        <end position="36"/>
    </location>
</feature>
<keyword evidence="9 11" id="KW-0472">Membrane</keyword>
<comment type="similarity">
    <text evidence="10">Belongs to the peptidase M48 family.</text>
</comment>
<evidence type="ECO:0000256" key="5">
    <source>
        <dbReference type="ARBA" id="ARBA00022801"/>
    </source>
</evidence>
<evidence type="ECO:0000313" key="14">
    <source>
        <dbReference type="Proteomes" id="UP000070505"/>
    </source>
</evidence>
<evidence type="ECO:0000256" key="10">
    <source>
        <dbReference type="RuleBase" id="RU003983"/>
    </source>
</evidence>
<feature type="transmembrane region" description="Helical" evidence="11">
    <location>
        <begin position="153"/>
        <end position="177"/>
    </location>
</feature>
<evidence type="ECO:0000256" key="9">
    <source>
        <dbReference type="ARBA" id="ARBA00023136"/>
    </source>
</evidence>
<evidence type="ECO:0000256" key="1">
    <source>
        <dbReference type="ARBA" id="ARBA00022475"/>
    </source>
</evidence>
<keyword evidence="4" id="KW-0479">Metal-binding</keyword>
<evidence type="ECO:0000256" key="6">
    <source>
        <dbReference type="ARBA" id="ARBA00022833"/>
    </source>
</evidence>
<keyword evidence="2 10" id="KW-0645">Protease</keyword>
<dbReference type="PANTHER" id="PTHR43221:SF2">
    <property type="entry name" value="PROTEASE HTPX HOMOLOG"/>
    <property type="match status" value="1"/>
</dbReference>
<dbReference type="InterPro" id="IPR050083">
    <property type="entry name" value="HtpX_protease"/>
</dbReference>
<evidence type="ECO:0000256" key="8">
    <source>
        <dbReference type="ARBA" id="ARBA00023049"/>
    </source>
</evidence>
<keyword evidence="5 10" id="KW-0378">Hydrolase</keyword>
<accession>A0A135Z5I1</accession>
<evidence type="ECO:0000256" key="4">
    <source>
        <dbReference type="ARBA" id="ARBA00022723"/>
    </source>
</evidence>
<dbReference type="Proteomes" id="UP000070505">
    <property type="component" value="Unassembled WGS sequence"/>
</dbReference>
<evidence type="ECO:0000259" key="12">
    <source>
        <dbReference type="Pfam" id="PF01435"/>
    </source>
</evidence>
<keyword evidence="3 11" id="KW-0812">Transmembrane</keyword>
<comment type="cofactor">
    <cofactor evidence="10">
        <name>Zn(2+)</name>
        <dbReference type="ChEBI" id="CHEBI:29105"/>
    </cofactor>
    <text evidence="10">Binds 1 zinc ion per subunit.</text>
</comment>
<sequence>MITMFGSESAKYCNSMRTALLFAVMWIPLVLLWLVLGAKLSLLIWFVIIGIVINAISYWFADKLVISVIKAREVTEEEEPVLYGIVREISARLEKPMPKIYVAQYASPNSFATGRSERHACLCCTRGLLNILNERELRSVVSHELMHVYNHDIFTAALASLMAAAVSYFGYWLMYFGEKYFQKYKNNEIESKSKLQNLLKICVFSVVTFIGKGLSFVFGPIGALFVKLALSSDREFSADKYASNVTKDPAALASALNKISYGAQLHKMELIAGVRIVSALMIVDPYEKHSTLFSRLFSIHPPVDDRIEKLMHIANEVRVRAKVNIIIPNKKSVVTVSGA</sequence>
<organism evidence="13 14">
    <name type="scientific">Gardnerella vaginalis</name>
    <dbReference type="NCBI Taxonomy" id="2702"/>
    <lineage>
        <taxon>Bacteria</taxon>
        <taxon>Bacillati</taxon>
        <taxon>Actinomycetota</taxon>
        <taxon>Actinomycetes</taxon>
        <taxon>Bifidobacteriales</taxon>
        <taxon>Bifidobacteriaceae</taxon>
        <taxon>Gardnerella</taxon>
    </lineage>
</organism>
<name>A0A135Z5I1_GARVA</name>
<keyword evidence="8 10" id="KW-0482">Metalloprotease</keyword>
<evidence type="ECO:0000256" key="2">
    <source>
        <dbReference type="ARBA" id="ARBA00022670"/>
    </source>
</evidence>
<evidence type="ECO:0000313" key="13">
    <source>
        <dbReference type="EMBL" id="KXI16915.1"/>
    </source>
</evidence>